<accession>A0A2X4RAK6</accession>
<dbReference type="EMBL" id="CP065689">
    <property type="protein sequence ID" value="QPS60702.1"/>
    <property type="molecule type" value="Genomic_DNA"/>
</dbReference>
<sequence>MTFSPGPSSTPPGRSGSNSGFGTPRPGFGQPGGGTSNPGTPGGFGAPPPFGSRPHTPGAYQGSHPGSPAGGGGANAQPVFGGAPTPPPGQSHYPGQAQQPQLSQQPQPPQAPQYSAPPSPKGKGKFSGAIAALIAILVVLAIALGVGAWFIWGRDSSGSEQAGASADPTTTAVLAGNPIGAHDGISTDLTEEDAVIARTLFPDSYVSRGGSTNIADIHLAQGQSQLNAVFGFIDDRDNTDVATASVTVTGSDGTELATFDVPADEALEMPIHVGEHQELRFTFTYKDKDGNPAENTGFAVASLNAQ</sequence>
<dbReference type="OrthoDB" id="4427390at2"/>
<feature type="compositionally biased region" description="Low complexity" evidence="1">
    <location>
        <begin position="94"/>
        <end position="105"/>
    </location>
</feature>
<evidence type="ECO:0000256" key="1">
    <source>
        <dbReference type="SAM" id="MobiDB-lite"/>
    </source>
</evidence>
<dbReference type="STRING" id="38301.NX84_05080"/>
<name>A0A2X4RAK6_9CORY</name>
<keyword evidence="2" id="KW-0472">Membrane</keyword>
<dbReference type="KEGG" id="cmin:NCTC10288_01718"/>
<reference evidence="4 5" key="1">
    <citation type="submission" date="2018-06" db="EMBL/GenBank/DDBJ databases">
        <authorList>
            <consortium name="Pathogen Informatics"/>
            <person name="Doyle S."/>
        </authorList>
    </citation>
    <scope>NUCLEOTIDE SEQUENCE [LARGE SCALE GENOMIC DNA]</scope>
    <source>
        <strain evidence="4 5">NCTC10288</strain>
    </source>
</reference>
<dbReference type="Proteomes" id="UP000594905">
    <property type="component" value="Chromosome"/>
</dbReference>
<evidence type="ECO:0000313" key="5">
    <source>
        <dbReference type="Proteomes" id="UP000249264"/>
    </source>
</evidence>
<evidence type="ECO:0000313" key="3">
    <source>
        <dbReference type="EMBL" id="QPS60702.1"/>
    </source>
</evidence>
<dbReference type="Proteomes" id="UP000249264">
    <property type="component" value="Chromosome 1"/>
</dbReference>
<gene>
    <name evidence="3" type="ORF">I6G51_05900</name>
    <name evidence="4" type="ORF">NCTC10288_01718</name>
</gene>
<feature type="compositionally biased region" description="Gly residues" evidence="1">
    <location>
        <begin position="29"/>
        <end position="45"/>
    </location>
</feature>
<evidence type="ECO:0000256" key="2">
    <source>
        <dbReference type="SAM" id="Phobius"/>
    </source>
</evidence>
<keyword evidence="2" id="KW-1133">Transmembrane helix</keyword>
<evidence type="ECO:0000313" key="4">
    <source>
        <dbReference type="EMBL" id="SQI00407.1"/>
    </source>
</evidence>
<keyword evidence="2" id="KW-0812">Transmembrane</keyword>
<dbReference type="GeneID" id="70783607"/>
<proteinExistence type="predicted"/>
<dbReference type="EMBL" id="LS483460">
    <property type="protein sequence ID" value="SQI00407.1"/>
    <property type="molecule type" value="Genomic_DNA"/>
</dbReference>
<feature type="region of interest" description="Disordered" evidence="1">
    <location>
        <begin position="1"/>
        <end position="122"/>
    </location>
</feature>
<feature type="compositionally biased region" description="Pro residues" evidence="1">
    <location>
        <begin position="106"/>
        <end position="120"/>
    </location>
</feature>
<feature type="compositionally biased region" description="Low complexity" evidence="1">
    <location>
        <begin position="1"/>
        <end position="28"/>
    </location>
</feature>
<evidence type="ECO:0000313" key="6">
    <source>
        <dbReference type="Proteomes" id="UP000594905"/>
    </source>
</evidence>
<keyword evidence="6" id="KW-1185">Reference proteome</keyword>
<protein>
    <submittedName>
        <fullName evidence="4">Uncharacterized protein</fullName>
    </submittedName>
</protein>
<dbReference type="RefSeq" id="WP_039674499.1">
    <property type="nucleotide sequence ID" value="NZ_CP065689.1"/>
</dbReference>
<feature type="transmembrane region" description="Helical" evidence="2">
    <location>
        <begin position="129"/>
        <end position="152"/>
    </location>
</feature>
<dbReference type="AlphaFoldDB" id="A0A2X4RAK6"/>
<organism evidence="4 5">
    <name type="scientific">Corynebacterium minutissimum</name>
    <dbReference type="NCBI Taxonomy" id="38301"/>
    <lineage>
        <taxon>Bacteria</taxon>
        <taxon>Bacillati</taxon>
        <taxon>Actinomycetota</taxon>
        <taxon>Actinomycetes</taxon>
        <taxon>Mycobacteriales</taxon>
        <taxon>Corynebacteriaceae</taxon>
        <taxon>Corynebacterium</taxon>
    </lineage>
</organism>
<reference evidence="3 6" key="2">
    <citation type="submission" date="2020-12" db="EMBL/GenBank/DDBJ databases">
        <title>FDA dAtabase for Regulatory Grade micrObial Sequences (FDA-ARGOS): Supporting development and validation of Infectious Disease Dx tests.</title>
        <authorList>
            <person name="Sproer C."/>
            <person name="Gronow S."/>
            <person name="Severitt S."/>
            <person name="Schroder I."/>
            <person name="Tallon L."/>
            <person name="Sadzewicz L."/>
            <person name="Zhao X."/>
            <person name="Boylan J."/>
            <person name="Ott S."/>
            <person name="Bowen H."/>
            <person name="Vavikolanu K."/>
            <person name="Mehta A."/>
            <person name="Aluvathingal J."/>
            <person name="Nadendla S."/>
            <person name="Lowell S."/>
            <person name="Myers T."/>
            <person name="Yan Y."/>
            <person name="Sichtig H."/>
        </authorList>
    </citation>
    <scope>NUCLEOTIDE SEQUENCE [LARGE SCALE GENOMIC DNA]</scope>
    <source>
        <strain evidence="3 6">FDAARGOS_894</strain>
    </source>
</reference>